<feature type="transmembrane region" description="Helical" evidence="8">
    <location>
        <begin position="20"/>
        <end position="40"/>
    </location>
</feature>
<dbReference type="Proteomes" id="UP000182740">
    <property type="component" value="Unassembled WGS sequence"/>
</dbReference>
<dbReference type="InterPro" id="IPR049453">
    <property type="entry name" value="Memb_transporter_dom"/>
</dbReference>
<feature type="region of interest" description="Disordered" evidence="7">
    <location>
        <begin position="335"/>
        <end position="358"/>
    </location>
</feature>
<evidence type="ECO:0000256" key="2">
    <source>
        <dbReference type="ARBA" id="ARBA00022475"/>
    </source>
</evidence>
<evidence type="ECO:0000259" key="9">
    <source>
        <dbReference type="Pfam" id="PF13515"/>
    </source>
</evidence>
<feature type="transmembrane region" description="Helical" evidence="8">
    <location>
        <begin position="147"/>
        <end position="166"/>
    </location>
</feature>
<dbReference type="PANTHER" id="PTHR30509:SF9">
    <property type="entry name" value="MULTIDRUG RESISTANCE PROTEIN MDTO"/>
    <property type="match status" value="1"/>
</dbReference>
<dbReference type="GO" id="GO:0005886">
    <property type="term" value="C:plasma membrane"/>
    <property type="evidence" value="ECO:0007669"/>
    <property type="project" value="UniProtKB-SubCell"/>
</dbReference>
<feature type="transmembrane region" description="Helical" evidence="8">
    <location>
        <begin position="97"/>
        <end position="113"/>
    </location>
</feature>
<dbReference type="OrthoDB" id="7431670at2"/>
<feature type="transmembrane region" description="Helical" evidence="8">
    <location>
        <begin position="72"/>
        <end position="91"/>
    </location>
</feature>
<evidence type="ECO:0000256" key="7">
    <source>
        <dbReference type="SAM" id="MobiDB-lite"/>
    </source>
</evidence>
<feature type="domain" description="Integral membrane bound transporter" evidence="9">
    <location>
        <begin position="377"/>
        <end position="502"/>
    </location>
</feature>
<keyword evidence="5 8" id="KW-0472">Membrane</keyword>
<feature type="region of interest" description="Disordered" evidence="7">
    <location>
        <begin position="632"/>
        <end position="652"/>
    </location>
</feature>
<feature type="transmembrane region" description="Helical" evidence="8">
    <location>
        <begin position="421"/>
        <end position="454"/>
    </location>
</feature>
<accession>A0A1K1SE83</accession>
<comment type="similarity">
    <text evidence="6">Belongs to the YccS/YhfK family.</text>
</comment>
<evidence type="ECO:0000256" key="6">
    <source>
        <dbReference type="ARBA" id="ARBA00043993"/>
    </source>
</evidence>
<sequence>MNHLRSAALDRLAAADPGLVRLRLAGSAVLGIVLAVAALLPTHVPLTVMLVGAVAAMMSAFTVNDATPGGQAVTLALAFLTGAASITVASLGSALPPLDSVVFVLLIFVAVYAQRFGPRGTALGSIGFFLFFFPMFLQAHLKQVPQLLMALAVGVLANAVVRFVLLRHHPEAEFLRVRRAFRARLGAAVRATEAYLAVNGSERTRKQLRSALARLHECVLLIEDAAPDVVDARAADRLRRRAIEVELAVEWLAITVQRTCSDELGTDVRDDLIARLARFRALMERDPRELPLISQTGEFSRMLVEGSRIDSHAAPGDGVRKALAELALADDRAQRAAAPEATLDPLDEDDDEEPTPAFAYDNRTRSAIQAVVGGGLAVLGGELVSHQRWYWAVLTVFVVFIGASSAGATFVKGVRRLGGTLIGIVGGVLLALLVGGNTTATLALILVCVFGMVYTARVSQVVMAFFITSMLGLLYSLLGTFSLQVLWIRVAETAVGAAAGILAAVVIVPVRTRSVMLDDITGVLDELEEFLEHACGLLTGEENVNIIELSRDLDRAVEQVRTTIEPLTHPVNLRSARRDYGWHVLTTLETIAFRARHVAARAQPGQLAGPTADRLRQFTGRLLSNIDVVRKALESPGGPTPGTLVRDDGTPVSDRVEQAETRAVLSSLSHLDEALVSLGRVFDIQATDPRTPAKK</sequence>
<feature type="transmembrane region" description="Helical" evidence="8">
    <location>
        <begin position="461"/>
        <end position="481"/>
    </location>
</feature>
<feature type="transmembrane region" description="Helical" evidence="8">
    <location>
        <begin position="46"/>
        <end position="63"/>
    </location>
</feature>
<proteinExistence type="inferred from homology"/>
<feature type="transmembrane region" description="Helical" evidence="8">
    <location>
        <begin position="120"/>
        <end position="141"/>
    </location>
</feature>
<evidence type="ECO:0000313" key="11">
    <source>
        <dbReference type="Proteomes" id="UP000182740"/>
    </source>
</evidence>
<evidence type="ECO:0000313" key="10">
    <source>
        <dbReference type="EMBL" id="SFW82691.1"/>
    </source>
</evidence>
<evidence type="ECO:0000256" key="1">
    <source>
        <dbReference type="ARBA" id="ARBA00004651"/>
    </source>
</evidence>
<feature type="compositionally biased region" description="Low complexity" evidence="7">
    <location>
        <begin position="335"/>
        <end position="344"/>
    </location>
</feature>
<dbReference type="AlphaFoldDB" id="A0A1K1SE83"/>
<keyword evidence="2" id="KW-1003">Cell membrane</keyword>
<protein>
    <submittedName>
        <fullName evidence="10">Fusaric acid resistance protein-like</fullName>
    </submittedName>
</protein>
<feature type="transmembrane region" description="Helical" evidence="8">
    <location>
        <begin position="487"/>
        <end position="508"/>
    </location>
</feature>
<keyword evidence="11" id="KW-1185">Reference proteome</keyword>
<keyword evidence="3 8" id="KW-0812">Transmembrane</keyword>
<keyword evidence="4 8" id="KW-1133">Transmembrane helix</keyword>
<dbReference type="PANTHER" id="PTHR30509">
    <property type="entry name" value="P-HYDROXYBENZOIC ACID EFFLUX PUMP SUBUNIT-RELATED"/>
    <property type="match status" value="1"/>
</dbReference>
<evidence type="ECO:0000256" key="3">
    <source>
        <dbReference type="ARBA" id="ARBA00022692"/>
    </source>
</evidence>
<name>A0A1K1SE83_9PSEU</name>
<dbReference type="STRING" id="546364.SAMN04489730_5471"/>
<dbReference type="EMBL" id="FPJG01000006">
    <property type="protein sequence ID" value="SFW82691.1"/>
    <property type="molecule type" value="Genomic_DNA"/>
</dbReference>
<evidence type="ECO:0000256" key="8">
    <source>
        <dbReference type="SAM" id="Phobius"/>
    </source>
</evidence>
<reference evidence="11" key="1">
    <citation type="submission" date="2016-11" db="EMBL/GenBank/DDBJ databases">
        <authorList>
            <person name="Varghese N."/>
            <person name="Submissions S."/>
        </authorList>
    </citation>
    <scope>NUCLEOTIDE SEQUENCE [LARGE SCALE GENOMIC DNA]</scope>
    <source>
        <strain evidence="11">DSM 44671</strain>
    </source>
</reference>
<gene>
    <name evidence="10" type="ORF">SAMN04489730_5471</name>
</gene>
<evidence type="ECO:0000256" key="5">
    <source>
        <dbReference type="ARBA" id="ARBA00023136"/>
    </source>
</evidence>
<evidence type="ECO:0000256" key="4">
    <source>
        <dbReference type="ARBA" id="ARBA00022989"/>
    </source>
</evidence>
<dbReference type="Pfam" id="PF13515">
    <property type="entry name" value="FUSC_2"/>
    <property type="match status" value="1"/>
</dbReference>
<comment type="subcellular location">
    <subcellularLocation>
        <location evidence="1">Cell membrane</location>
        <topology evidence="1">Multi-pass membrane protein</topology>
    </subcellularLocation>
</comment>
<feature type="transmembrane region" description="Helical" evidence="8">
    <location>
        <begin position="389"/>
        <end position="409"/>
    </location>
</feature>
<dbReference type="RefSeq" id="WP_072478947.1">
    <property type="nucleotide sequence ID" value="NZ_FPJG01000006.1"/>
</dbReference>
<feature type="compositionally biased region" description="Acidic residues" evidence="7">
    <location>
        <begin position="345"/>
        <end position="354"/>
    </location>
</feature>
<organism evidence="10 11">
    <name type="scientific">Amycolatopsis australiensis</name>
    <dbReference type="NCBI Taxonomy" id="546364"/>
    <lineage>
        <taxon>Bacteria</taxon>
        <taxon>Bacillati</taxon>
        <taxon>Actinomycetota</taxon>
        <taxon>Actinomycetes</taxon>
        <taxon>Pseudonocardiales</taxon>
        <taxon>Pseudonocardiaceae</taxon>
        <taxon>Amycolatopsis</taxon>
    </lineage>
</organism>